<gene>
    <name evidence="1" type="ORF">M422DRAFT_272508</name>
</gene>
<evidence type="ECO:0000313" key="2">
    <source>
        <dbReference type="Proteomes" id="UP000054279"/>
    </source>
</evidence>
<dbReference type="HOGENOM" id="CLU_1548594_0_0_1"/>
<reference evidence="1 2" key="1">
    <citation type="submission" date="2014-06" db="EMBL/GenBank/DDBJ databases">
        <title>Evolutionary Origins and Diversification of the Mycorrhizal Mutualists.</title>
        <authorList>
            <consortium name="DOE Joint Genome Institute"/>
            <consortium name="Mycorrhizal Genomics Consortium"/>
            <person name="Kohler A."/>
            <person name="Kuo A."/>
            <person name="Nagy L.G."/>
            <person name="Floudas D."/>
            <person name="Copeland A."/>
            <person name="Barry K.W."/>
            <person name="Cichocki N."/>
            <person name="Veneault-Fourrey C."/>
            <person name="LaButti K."/>
            <person name="Lindquist E.A."/>
            <person name="Lipzen A."/>
            <person name="Lundell T."/>
            <person name="Morin E."/>
            <person name="Murat C."/>
            <person name="Riley R."/>
            <person name="Ohm R."/>
            <person name="Sun H."/>
            <person name="Tunlid A."/>
            <person name="Henrissat B."/>
            <person name="Grigoriev I.V."/>
            <person name="Hibbett D.S."/>
            <person name="Martin F."/>
        </authorList>
    </citation>
    <scope>NUCLEOTIDE SEQUENCE [LARGE SCALE GENOMIC DNA]</scope>
    <source>
        <strain evidence="1 2">SS14</strain>
    </source>
</reference>
<dbReference type="AlphaFoldDB" id="A0A0C9UBG5"/>
<protein>
    <submittedName>
        <fullName evidence="1">Uncharacterized protein</fullName>
    </submittedName>
</protein>
<dbReference type="EMBL" id="KN837370">
    <property type="protein sequence ID" value="KIJ26407.1"/>
    <property type="molecule type" value="Genomic_DNA"/>
</dbReference>
<organism evidence="1 2">
    <name type="scientific">Sphaerobolus stellatus (strain SS14)</name>
    <dbReference type="NCBI Taxonomy" id="990650"/>
    <lineage>
        <taxon>Eukaryota</taxon>
        <taxon>Fungi</taxon>
        <taxon>Dikarya</taxon>
        <taxon>Basidiomycota</taxon>
        <taxon>Agaricomycotina</taxon>
        <taxon>Agaricomycetes</taxon>
        <taxon>Phallomycetidae</taxon>
        <taxon>Geastrales</taxon>
        <taxon>Sphaerobolaceae</taxon>
        <taxon>Sphaerobolus</taxon>
    </lineage>
</organism>
<evidence type="ECO:0000313" key="1">
    <source>
        <dbReference type="EMBL" id="KIJ26407.1"/>
    </source>
</evidence>
<keyword evidence="2" id="KW-1185">Reference proteome</keyword>
<dbReference type="Proteomes" id="UP000054279">
    <property type="component" value="Unassembled WGS sequence"/>
</dbReference>
<sequence>MSRPFHLPIPMSPSSKKSFNFKQLVSGSNGFLKRVILLRAAHSTHNIRSTWLSFLAPAHHTLRQPYHISTQSRYFTVIKHMDAATLYAISLALLKRKLGHGLWTPTHDDAYLPAPQIGSVGIVFKGKWVEITKLTGDEVSNHVQTEVISHGEPITSKDSLSLDVTANIELQNL</sequence>
<name>A0A0C9UBG5_SPHS4</name>
<proteinExistence type="predicted"/>
<accession>A0A0C9UBG5</accession>